<sequence length="119" mass="14577">MGDIWTKIRKKILEKKFSDSYHLVFRRVSWSELRKGCKNCLSKTKFLLERENEFSRKPDPQKRAVRSSRFLGLHRILTCKLRKGVRREISLRRDFCGSPYKRKFFLENKDFKRLPFTFW</sequence>
<proteinExistence type="predicted"/>
<accession>A0A1D7UTB7</accession>
<protein>
    <submittedName>
        <fullName evidence="1">Uncharacterized protein</fullName>
    </submittedName>
</protein>
<dbReference type="EMBL" id="CP015217">
    <property type="protein sequence ID" value="AOP32860.1"/>
    <property type="molecule type" value="Genomic_DNA"/>
</dbReference>
<dbReference type="AlphaFoldDB" id="A0A1D7UTB7"/>
<reference evidence="1 2" key="1">
    <citation type="submission" date="2016-04" db="EMBL/GenBank/DDBJ databases">
        <title>Complete genome seqeunce of Leptospira alstonii serovar Room22.</title>
        <authorList>
            <person name="Nally J.E."/>
            <person name="Bayles D.O."/>
            <person name="Hurley D."/>
            <person name="Fanning S."/>
            <person name="McMahon B.J."/>
            <person name="Arent Z."/>
        </authorList>
    </citation>
    <scope>NUCLEOTIDE SEQUENCE [LARGE SCALE GENOMIC DNA]</scope>
    <source>
        <strain evidence="1 2">GWTS #1</strain>
    </source>
</reference>
<dbReference type="Proteomes" id="UP000094197">
    <property type="component" value="Chromosome 1"/>
</dbReference>
<dbReference type="KEGG" id="laj:A0128_02615"/>
<name>A0A1D7UTB7_9LEPT</name>
<evidence type="ECO:0000313" key="1">
    <source>
        <dbReference type="EMBL" id="AOP32860.1"/>
    </source>
</evidence>
<organism evidence="1 2">
    <name type="scientific">Leptospira tipperaryensis</name>
    <dbReference type="NCBI Taxonomy" id="2564040"/>
    <lineage>
        <taxon>Bacteria</taxon>
        <taxon>Pseudomonadati</taxon>
        <taxon>Spirochaetota</taxon>
        <taxon>Spirochaetia</taxon>
        <taxon>Leptospirales</taxon>
        <taxon>Leptospiraceae</taxon>
        <taxon>Leptospira</taxon>
    </lineage>
</organism>
<evidence type="ECO:0000313" key="2">
    <source>
        <dbReference type="Proteomes" id="UP000094197"/>
    </source>
</evidence>
<gene>
    <name evidence="1" type="ORF">A0128_02615</name>
</gene>
<keyword evidence="2" id="KW-1185">Reference proteome</keyword>